<comment type="similarity">
    <text evidence="1">Belongs to the transglycosylase Slt family.</text>
</comment>
<dbReference type="SUPFAM" id="SSF53955">
    <property type="entry name" value="Lysozyme-like"/>
    <property type="match status" value="1"/>
</dbReference>
<dbReference type="OrthoDB" id="9781970at2"/>
<keyword evidence="5" id="KW-1185">Reference proteome</keyword>
<dbReference type="Pfam" id="PF01464">
    <property type="entry name" value="SLT"/>
    <property type="match status" value="1"/>
</dbReference>
<dbReference type="RefSeq" id="WP_015773447.1">
    <property type="nucleotide sequence ID" value="NC_013173.1"/>
</dbReference>
<evidence type="ECO:0000313" key="4">
    <source>
        <dbReference type="EMBL" id="ACU89351.1"/>
    </source>
</evidence>
<dbReference type="AlphaFoldDB" id="C7LRW8"/>
<evidence type="ECO:0000256" key="1">
    <source>
        <dbReference type="ARBA" id="ARBA00007734"/>
    </source>
</evidence>
<feature type="chain" id="PRO_5002979550" evidence="2">
    <location>
        <begin position="22"/>
        <end position="175"/>
    </location>
</feature>
<dbReference type="InterPro" id="IPR008258">
    <property type="entry name" value="Transglycosylase_SLT_dom_1"/>
</dbReference>
<feature type="domain" description="Transglycosylase SLT" evidence="3">
    <location>
        <begin position="59"/>
        <end position="153"/>
    </location>
</feature>
<evidence type="ECO:0000313" key="5">
    <source>
        <dbReference type="Proteomes" id="UP000002216"/>
    </source>
</evidence>
<dbReference type="CDD" id="cd00254">
    <property type="entry name" value="LT-like"/>
    <property type="match status" value="1"/>
</dbReference>
<reference evidence="4 5" key="1">
    <citation type="journal article" date="2009" name="Stand. Genomic Sci.">
        <title>Complete genome sequence of Desulfomicrobium baculatum type strain (X).</title>
        <authorList>
            <person name="Copeland A."/>
            <person name="Spring S."/>
            <person name="Goker M."/>
            <person name="Schneider S."/>
            <person name="Lapidus A."/>
            <person name="Del Rio T.G."/>
            <person name="Tice H."/>
            <person name="Cheng J.F."/>
            <person name="Chen F."/>
            <person name="Nolan M."/>
            <person name="Bruce D."/>
            <person name="Goodwin L."/>
            <person name="Pitluck S."/>
            <person name="Ivanova N."/>
            <person name="Mavrommatis K."/>
            <person name="Ovchinnikova G."/>
            <person name="Pati A."/>
            <person name="Chen A."/>
            <person name="Palaniappan K."/>
            <person name="Land M."/>
            <person name="Hauser L."/>
            <person name="Chang Y.J."/>
            <person name="Jeffries C.C."/>
            <person name="Meincke L."/>
            <person name="Sims D."/>
            <person name="Brettin T."/>
            <person name="Detter J.C."/>
            <person name="Han C."/>
            <person name="Chain P."/>
            <person name="Bristow J."/>
            <person name="Eisen J.A."/>
            <person name="Markowitz V."/>
            <person name="Hugenholtz P."/>
            <person name="Kyrpides N.C."/>
            <person name="Klenk H.P."/>
            <person name="Lucas S."/>
        </authorList>
    </citation>
    <scope>NUCLEOTIDE SEQUENCE [LARGE SCALE GENOMIC DNA]</scope>
    <source>
        <strain evidence="5">DSM 4028 / VKM B-1378 / X</strain>
    </source>
</reference>
<keyword evidence="2" id="KW-0732">Signal</keyword>
<dbReference type="PANTHER" id="PTHR37423">
    <property type="entry name" value="SOLUBLE LYTIC MUREIN TRANSGLYCOSYLASE-RELATED"/>
    <property type="match status" value="1"/>
</dbReference>
<dbReference type="HOGENOM" id="CLU_065765_1_3_7"/>
<feature type="signal peptide" evidence="2">
    <location>
        <begin position="1"/>
        <end position="21"/>
    </location>
</feature>
<dbReference type="CAZy" id="GH23">
    <property type="family name" value="Glycoside Hydrolase Family 23"/>
</dbReference>
<organism evidence="4 5">
    <name type="scientific">Desulfomicrobium baculatum (strain DSM 4028 / VKM B-1378 / X)</name>
    <name type="common">Desulfovibrio baculatus</name>
    <dbReference type="NCBI Taxonomy" id="525897"/>
    <lineage>
        <taxon>Bacteria</taxon>
        <taxon>Pseudomonadati</taxon>
        <taxon>Thermodesulfobacteriota</taxon>
        <taxon>Desulfovibrionia</taxon>
        <taxon>Desulfovibrionales</taxon>
        <taxon>Desulfomicrobiaceae</taxon>
        <taxon>Desulfomicrobium</taxon>
    </lineage>
</organism>
<evidence type="ECO:0000259" key="3">
    <source>
        <dbReference type="Pfam" id="PF01464"/>
    </source>
</evidence>
<proteinExistence type="inferred from homology"/>
<protein>
    <submittedName>
        <fullName evidence="4">Lytic transglycosylase catalytic</fullName>
    </submittedName>
</protein>
<gene>
    <name evidence="4" type="ordered locus">Dbac_1248</name>
</gene>
<dbReference type="Gene3D" id="1.10.530.10">
    <property type="match status" value="1"/>
</dbReference>
<dbReference type="EMBL" id="CP001629">
    <property type="protein sequence ID" value="ACU89351.1"/>
    <property type="molecule type" value="Genomic_DNA"/>
</dbReference>
<dbReference type="Proteomes" id="UP000002216">
    <property type="component" value="Chromosome"/>
</dbReference>
<dbReference type="eggNOG" id="COG0741">
    <property type="taxonomic scope" value="Bacteria"/>
</dbReference>
<sequence>MKKIIITASLIFSIIPCAANADFLGAFDSLVEMFRVNTFSEKKYKPQRNNKNVYWNIIVDASRHYDVDPYIIHCVIKHESYFDKNAVSHKGAIGLMQLMPGTAKSLGVVDPYNPVQNIYGGTLYLRKMLYMFDNDLRYALMAYNAGPGRVKRNSIPKVSYAYADRIIRDYNAMRR</sequence>
<dbReference type="InterPro" id="IPR023346">
    <property type="entry name" value="Lysozyme-like_dom_sf"/>
</dbReference>
<accession>C7LRW8</accession>
<evidence type="ECO:0000256" key="2">
    <source>
        <dbReference type="SAM" id="SignalP"/>
    </source>
</evidence>
<name>C7LRW8_DESBD</name>
<dbReference type="KEGG" id="dba:Dbac_1248"/>
<dbReference type="PANTHER" id="PTHR37423:SF2">
    <property type="entry name" value="MEMBRANE-BOUND LYTIC MUREIN TRANSGLYCOSYLASE C"/>
    <property type="match status" value="1"/>
</dbReference>
<dbReference type="STRING" id="525897.Dbac_1248"/>